<keyword evidence="8" id="KW-0547">Nucleotide-binding</keyword>
<feature type="region of interest" description="Disordered" evidence="12">
    <location>
        <begin position="213"/>
        <end position="268"/>
    </location>
</feature>
<dbReference type="Pfam" id="PF01300">
    <property type="entry name" value="Sua5_yciO_yrdC"/>
    <property type="match status" value="1"/>
</dbReference>
<evidence type="ECO:0000256" key="12">
    <source>
        <dbReference type="SAM" id="MobiDB-lite"/>
    </source>
</evidence>
<dbReference type="Proteomes" id="UP001521931">
    <property type="component" value="Unassembled WGS sequence"/>
</dbReference>
<dbReference type="SUPFAM" id="SSF55821">
    <property type="entry name" value="YrdC/RibB"/>
    <property type="match status" value="1"/>
</dbReference>
<dbReference type="EMBL" id="JAKRCV010000024">
    <property type="protein sequence ID" value="MCG7322032.1"/>
    <property type="molecule type" value="Genomic_DNA"/>
</dbReference>
<evidence type="ECO:0000256" key="4">
    <source>
        <dbReference type="ARBA" id="ARBA00022490"/>
    </source>
</evidence>
<evidence type="ECO:0000256" key="5">
    <source>
        <dbReference type="ARBA" id="ARBA00022679"/>
    </source>
</evidence>
<keyword evidence="6" id="KW-0819">tRNA processing</keyword>
<comment type="caution">
    <text evidence="14">The sequence shown here is derived from an EMBL/GenBank/DDBJ whole genome shotgun (WGS) entry which is preliminary data.</text>
</comment>
<comment type="similarity">
    <text evidence="2">Belongs to the SUA5 family.</text>
</comment>
<keyword evidence="15" id="KW-1185">Reference proteome</keyword>
<evidence type="ECO:0000313" key="14">
    <source>
        <dbReference type="EMBL" id="MCG7322032.1"/>
    </source>
</evidence>
<dbReference type="InterPro" id="IPR017945">
    <property type="entry name" value="DHBP_synth_RibB-like_a/b_dom"/>
</dbReference>
<feature type="compositionally biased region" description="Basic and acidic residues" evidence="12">
    <location>
        <begin position="236"/>
        <end position="248"/>
    </location>
</feature>
<reference evidence="14 15" key="1">
    <citation type="submission" date="2022-02" db="EMBL/GenBank/DDBJ databases">
        <title>Uncovering new skin microbiome diversity through culturing and metagenomics.</title>
        <authorList>
            <person name="Conlan S."/>
            <person name="Deming C."/>
            <person name="Nisc Comparative Sequencing Program N."/>
            <person name="Segre J.A."/>
        </authorList>
    </citation>
    <scope>NUCLEOTIDE SEQUENCE [LARGE SCALE GENOMIC DNA]</scope>
    <source>
        <strain evidence="14 15">ACRQZ</strain>
    </source>
</reference>
<keyword evidence="7" id="KW-0548">Nucleotidyltransferase</keyword>
<evidence type="ECO:0000313" key="15">
    <source>
        <dbReference type="Proteomes" id="UP001521931"/>
    </source>
</evidence>
<dbReference type="RefSeq" id="WP_239264017.1">
    <property type="nucleotide sequence ID" value="NZ_DAMCTM010000007.1"/>
</dbReference>
<evidence type="ECO:0000259" key="13">
    <source>
        <dbReference type="PROSITE" id="PS51163"/>
    </source>
</evidence>
<evidence type="ECO:0000256" key="7">
    <source>
        <dbReference type="ARBA" id="ARBA00022695"/>
    </source>
</evidence>
<evidence type="ECO:0000256" key="2">
    <source>
        <dbReference type="ARBA" id="ARBA00007663"/>
    </source>
</evidence>
<gene>
    <name evidence="14" type="ORF">MHL29_09045</name>
</gene>
<dbReference type="InterPro" id="IPR006070">
    <property type="entry name" value="Sua5-like_dom"/>
</dbReference>
<keyword evidence="9" id="KW-0067">ATP-binding</keyword>
<evidence type="ECO:0000256" key="1">
    <source>
        <dbReference type="ARBA" id="ARBA00004496"/>
    </source>
</evidence>
<comment type="subcellular location">
    <subcellularLocation>
        <location evidence="1">Cytoplasm</location>
    </subcellularLocation>
</comment>
<evidence type="ECO:0000256" key="6">
    <source>
        <dbReference type="ARBA" id="ARBA00022694"/>
    </source>
</evidence>
<name>A0ABS9Q3Y3_9MICO</name>
<dbReference type="EC" id="2.7.7.87" evidence="3"/>
<dbReference type="NCBIfam" id="TIGR00057">
    <property type="entry name" value="L-threonylcarbamoyladenylate synthase"/>
    <property type="match status" value="1"/>
</dbReference>
<organism evidence="14 15">
    <name type="scientific">Arsenicicoccus bolidensis</name>
    <dbReference type="NCBI Taxonomy" id="229480"/>
    <lineage>
        <taxon>Bacteria</taxon>
        <taxon>Bacillati</taxon>
        <taxon>Actinomycetota</taxon>
        <taxon>Actinomycetes</taxon>
        <taxon>Micrococcales</taxon>
        <taxon>Intrasporangiaceae</taxon>
        <taxon>Arsenicicoccus</taxon>
    </lineage>
</organism>
<dbReference type="PANTHER" id="PTHR17490:SF16">
    <property type="entry name" value="THREONYLCARBAMOYL-AMP SYNTHASE"/>
    <property type="match status" value="1"/>
</dbReference>
<dbReference type="InterPro" id="IPR050156">
    <property type="entry name" value="TC-AMP_synthase_SUA5"/>
</dbReference>
<keyword evidence="5" id="KW-0808">Transferase</keyword>
<evidence type="ECO:0000256" key="8">
    <source>
        <dbReference type="ARBA" id="ARBA00022741"/>
    </source>
</evidence>
<sequence>MSDSPAHFDCTTPDGRQEGVAAAADAVRRGEVVVLPTDTVYGVGADAFNPDAVAAVLAAKGRDRHMPPPVLVPHARTVDGLAIDVPPYARDLMERFWPGPLTLVLLAQPSLMWDLGETNGTVALRIPQDETAIALLTEVGPMAVTSANLTGEPAAMTAEEAEAMLGDAVGVYLDGGPCEDGEASTILDCTQERPRVLRDGAIDEDALREVLGSVRLEGDDDPAEGDLGEGDLGDGESARQESAHDDRLAGLPRLDPGTPSGRPDGPTL</sequence>
<evidence type="ECO:0000256" key="3">
    <source>
        <dbReference type="ARBA" id="ARBA00012584"/>
    </source>
</evidence>
<protein>
    <recommendedName>
        <fullName evidence="10">L-threonylcarbamoyladenylate synthase</fullName>
        <ecNumber evidence="3">2.7.7.87</ecNumber>
    </recommendedName>
    <alternativeName>
        <fullName evidence="10">L-threonylcarbamoyladenylate synthase</fullName>
    </alternativeName>
</protein>
<comment type="catalytic activity">
    <reaction evidence="11">
        <text>L-threonine + hydrogencarbonate + ATP = L-threonylcarbamoyladenylate + diphosphate + H2O</text>
        <dbReference type="Rhea" id="RHEA:36407"/>
        <dbReference type="ChEBI" id="CHEBI:15377"/>
        <dbReference type="ChEBI" id="CHEBI:17544"/>
        <dbReference type="ChEBI" id="CHEBI:30616"/>
        <dbReference type="ChEBI" id="CHEBI:33019"/>
        <dbReference type="ChEBI" id="CHEBI:57926"/>
        <dbReference type="ChEBI" id="CHEBI:73682"/>
        <dbReference type="EC" id="2.7.7.87"/>
    </reaction>
</comment>
<dbReference type="PROSITE" id="PS51163">
    <property type="entry name" value="YRDC"/>
    <property type="match status" value="1"/>
</dbReference>
<evidence type="ECO:0000256" key="11">
    <source>
        <dbReference type="ARBA" id="ARBA00048366"/>
    </source>
</evidence>
<dbReference type="Gene3D" id="3.90.870.10">
    <property type="entry name" value="DHBP synthase"/>
    <property type="match status" value="1"/>
</dbReference>
<proteinExistence type="inferred from homology"/>
<evidence type="ECO:0000256" key="10">
    <source>
        <dbReference type="ARBA" id="ARBA00029774"/>
    </source>
</evidence>
<feature type="compositionally biased region" description="Acidic residues" evidence="12">
    <location>
        <begin position="218"/>
        <end position="234"/>
    </location>
</feature>
<evidence type="ECO:0000256" key="9">
    <source>
        <dbReference type="ARBA" id="ARBA00022840"/>
    </source>
</evidence>
<feature type="domain" description="YrdC-like" evidence="13">
    <location>
        <begin position="17"/>
        <end position="202"/>
    </location>
</feature>
<accession>A0ABS9Q3Y3</accession>
<dbReference type="PANTHER" id="PTHR17490">
    <property type="entry name" value="SUA5"/>
    <property type="match status" value="1"/>
</dbReference>
<keyword evidence="4" id="KW-0963">Cytoplasm</keyword>